<accession>A0A0W7TNL7</accession>
<evidence type="ECO:0000313" key="1">
    <source>
        <dbReference type="EMBL" id="KUE75349.1"/>
    </source>
</evidence>
<dbReference type="AlphaFoldDB" id="A0A0W7TNL7"/>
<name>A0A0W7TNL7_9FIRM</name>
<dbReference type="RefSeq" id="WP_058723606.1">
    <property type="nucleotide sequence ID" value="NZ_JAFHCK010000003.1"/>
</dbReference>
<dbReference type="EMBL" id="LMUA01000023">
    <property type="protein sequence ID" value="KUE75349.1"/>
    <property type="molecule type" value="Genomic_DNA"/>
</dbReference>
<comment type="caution">
    <text evidence="1">The sequence shown here is derived from an EMBL/GenBank/DDBJ whole genome shotgun (WGS) entry which is preliminary data.</text>
</comment>
<protein>
    <submittedName>
        <fullName evidence="1">Uncharacterized protein</fullName>
    </submittedName>
</protein>
<sequence>MTLKDIEEMTRERIGTREIAALYGMSPGDVLRKAHSDDPEQRWPFNFTWNGNRLMVPREAFLAWARGVRGNENGQT</sequence>
<organism evidence="1 2">
    <name type="scientific">Ruthenibacterium lactatiformans</name>
    <dbReference type="NCBI Taxonomy" id="1550024"/>
    <lineage>
        <taxon>Bacteria</taxon>
        <taxon>Bacillati</taxon>
        <taxon>Bacillota</taxon>
        <taxon>Clostridia</taxon>
        <taxon>Eubacteriales</taxon>
        <taxon>Oscillospiraceae</taxon>
        <taxon>Ruthenibacterium</taxon>
    </lineage>
</organism>
<proteinExistence type="predicted"/>
<gene>
    <name evidence="1" type="ORF">ASJ35_14210</name>
</gene>
<evidence type="ECO:0000313" key="2">
    <source>
        <dbReference type="Proteomes" id="UP000053433"/>
    </source>
</evidence>
<reference evidence="1 2" key="1">
    <citation type="submission" date="2015-10" db="EMBL/GenBank/DDBJ databases">
        <title>A novel member of the family Ruminococcaceae isolated from human faeces.</title>
        <authorList>
            <person name="Shkoporov A.N."/>
            <person name="Chaplin A.V."/>
            <person name="Motuzova O.V."/>
            <person name="Kafarskaia L.I."/>
            <person name="Efimov B.A."/>
        </authorList>
    </citation>
    <scope>NUCLEOTIDE SEQUENCE [LARGE SCALE GENOMIC DNA]</scope>
    <source>
        <strain evidence="1 2">668</strain>
    </source>
</reference>
<dbReference type="Proteomes" id="UP000053433">
    <property type="component" value="Unassembled WGS sequence"/>
</dbReference>